<keyword evidence="2" id="KW-0812">Transmembrane</keyword>
<dbReference type="SUPFAM" id="SSF74653">
    <property type="entry name" value="TolA/TonB C-terminal domain"/>
    <property type="match status" value="1"/>
</dbReference>
<reference evidence="5 6" key="1">
    <citation type="submission" date="2018-07" db="EMBL/GenBank/DDBJ databases">
        <title>Leeuwenhoekiella genomics.</title>
        <authorList>
            <person name="Tahon G."/>
            <person name="Willems A."/>
        </authorList>
    </citation>
    <scope>NUCLEOTIDE SEQUENCE [LARGE SCALE GENOMIC DNA]</scope>
    <source>
        <strain evidence="5 6">LMG 29608</strain>
    </source>
</reference>
<feature type="domain" description="TonB C-terminal" evidence="3">
    <location>
        <begin position="437"/>
        <end position="496"/>
    </location>
</feature>
<dbReference type="RefSeq" id="WP_128766352.1">
    <property type="nucleotide sequence ID" value="NZ_JBHUOO010000043.1"/>
</dbReference>
<feature type="domain" description="Peptidase M56" evidence="4">
    <location>
        <begin position="151"/>
        <end position="253"/>
    </location>
</feature>
<dbReference type="CDD" id="cd07341">
    <property type="entry name" value="M56_BlaR1_MecR1_like"/>
    <property type="match status" value="1"/>
</dbReference>
<dbReference type="AlphaFoldDB" id="A0A4Q0P1S7"/>
<evidence type="ECO:0000256" key="2">
    <source>
        <dbReference type="SAM" id="Phobius"/>
    </source>
</evidence>
<comment type="caution">
    <text evidence="5">The sequence shown here is derived from an EMBL/GenBank/DDBJ whole genome shotgun (WGS) entry which is preliminary data.</text>
</comment>
<sequence length="499" mass="57162">MVRYLLEVFVIQALFLSVYQFWLRKETFFNVNRLYLIGSVLLAFALPFMQFEFFQNQIPLRENIQVLPEVIIGVQPVNAAEILAPQKTNWPFIALLIYCSGLLFALLLFIRKYLKISCYYKYRKVSGQKVITVPDSDIAFTFLNTIFIGDNINDEAKKHILAHEEVHLKEKHGFDLLVFEILRLVFWFNPLVYIYQTKIAELHEFIADAHATQTTEKKVYYNQLLNSAFGTQHISFINTFFNHSLIKKRILMLQKQSKSKAKWKYLLLLPLVAGVLTYVGCTNDTKTTQSAAKEDLEMQIVALKDELKAKANPSQEELKELKKLEDQYRDQLDLAPTLALNELVMVGYRDVSNEAEQTQNATPESKQKESIKLNEPAYAASEIPVAFVDEVPVFTGCEGLNNQERLECMSSKMNQLVNINFNSGLGEELKLEGVNRIYVRFVIDAQGKVTKIGTRADYPELEQEAKRVISTLPKMTPATQLGEPVAIQYSLPITFVIRA</sequence>
<dbReference type="PANTHER" id="PTHR34978">
    <property type="entry name" value="POSSIBLE SENSOR-TRANSDUCER PROTEIN BLAR"/>
    <property type="match status" value="1"/>
</dbReference>
<feature type="transmembrane region" description="Helical" evidence="2">
    <location>
        <begin position="92"/>
        <end position="114"/>
    </location>
</feature>
<feature type="transmembrane region" description="Helical" evidence="2">
    <location>
        <begin position="263"/>
        <end position="280"/>
    </location>
</feature>
<evidence type="ECO:0000256" key="1">
    <source>
        <dbReference type="SAM" id="Coils"/>
    </source>
</evidence>
<dbReference type="InterPro" id="IPR052173">
    <property type="entry name" value="Beta-lactam_resp_regulator"/>
</dbReference>
<dbReference type="Proteomes" id="UP000289859">
    <property type="component" value="Unassembled WGS sequence"/>
</dbReference>
<accession>A0A4Q0P1S7</accession>
<organism evidence="5 6">
    <name type="scientific">Leeuwenhoekiella polynyae</name>
    <dbReference type="NCBI Taxonomy" id="1550906"/>
    <lineage>
        <taxon>Bacteria</taxon>
        <taxon>Pseudomonadati</taxon>
        <taxon>Bacteroidota</taxon>
        <taxon>Flavobacteriia</taxon>
        <taxon>Flavobacteriales</taxon>
        <taxon>Flavobacteriaceae</taxon>
        <taxon>Leeuwenhoekiella</taxon>
    </lineage>
</organism>
<keyword evidence="2" id="KW-1133">Transmembrane helix</keyword>
<evidence type="ECO:0000259" key="3">
    <source>
        <dbReference type="Pfam" id="PF03544"/>
    </source>
</evidence>
<keyword evidence="2" id="KW-0472">Membrane</keyword>
<dbReference type="Gene3D" id="3.30.1150.10">
    <property type="match status" value="1"/>
</dbReference>
<protein>
    <submittedName>
        <fullName evidence="5">Outer membrane transport energization protein TonB</fullName>
    </submittedName>
</protein>
<proteinExistence type="predicted"/>
<keyword evidence="1" id="KW-0175">Coiled coil</keyword>
<dbReference type="PANTHER" id="PTHR34978:SF3">
    <property type="entry name" value="SLR0241 PROTEIN"/>
    <property type="match status" value="1"/>
</dbReference>
<feature type="transmembrane region" description="Helical" evidence="2">
    <location>
        <begin position="34"/>
        <end position="51"/>
    </location>
</feature>
<dbReference type="InterPro" id="IPR037682">
    <property type="entry name" value="TonB_C"/>
</dbReference>
<evidence type="ECO:0000313" key="6">
    <source>
        <dbReference type="Proteomes" id="UP000289859"/>
    </source>
</evidence>
<dbReference type="OrthoDB" id="1522859at2"/>
<evidence type="ECO:0000259" key="4">
    <source>
        <dbReference type="Pfam" id="PF05569"/>
    </source>
</evidence>
<dbReference type="EMBL" id="QOVK01000016">
    <property type="protein sequence ID" value="RXG18616.1"/>
    <property type="molecule type" value="Genomic_DNA"/>
</dbReference>
<dbReference type="Pfam" id="PF05569">
    <property type="entry name" value="Peptidase_M56"/>
    <property type="match status" value="1"/>
</dbReference>
<feature type="transmembrane region" description="Helical" evidence="2">
    <location>
        <begin position="6"/>
        <end position="22"/>
    </location>
</feature>
<gene>
    <name evidence="5" type="ORF">DSM02_3036</name>
</gene>
<dbReference type="GO" id="GO:0055085">
    <property type="term" value="P:transmembrane transport"/>
    <property type="evidence" value="ECO:0007669"/>
    <property type="project" value="InterPro"/>
</dbReference>
<dbReference type="InterPro" id="IPR008756">
    <property type="entry name" value="Peptidase_M56"/>
</dbReference>
<name>A0A4Q0P1S7_9FLAO</name>
<feature type="coiled-coil region" evidence="1">
    <location>
        <begin position="304"/>
        <end position="334"/>
    </location>
</feature>
<evidence type="ECO:0000313" key="5">
    <source>
        <dbReference type="EMBL" id="RXG18616.1"/>
    </source>
</evidence>
<dbReference type="Pfam" id="PF03544">
    <property type="entry name" value="TonB_C"/>
    <property type="match status" value="1"/>
</dbReference>
<keyword evidence="6" id="KW-1185">Reference proteome</keyword>